<evidence type="ECO:0000313" key="2">
    <source>
        <dbReference type="Proteomes" id="UP000324585"/>
    </source>
</evidence>
<dbReference type="AlphaFoldDB" id="A0A5J4YNH0"/>
<comment type="caution">
    <text evidence="1">The sequence shown here is derived from an EMBL/GenBank/DDBJ whole genome shotgun (WGS) entry which is preliminary data.</text>
</comment>
<dbReference type="EMBL" id="VRMN01000010">
    <property type="protein sequence ID" value="KAA8492253.1"/>
    <property type="molecule type" value="Genomic_DNA"/>
</dbReference>
<accession>A0A5J4YNH0</accession>
<reference evidence="2" key="1">
    <citation type="journal article" date="2019" name="Nat. Commun.">
        <title>Expansion of phycobilisome linker gene families in mesophilic red algae.</title>
        <authorList>
            <person name="Lee J."/>
            <person name="Kim D."/>
            <person name="Bhattacharya D."/>
            <person name="Yoon H.S."/>
        </authorList>
    </citation>
    <scope>NUCLEOTIDE SEQUENCE [LARGE SCALE GENOMIC DNA]</scope>
    <source>
        <strain evidence="2">CCMP 1328</strain>
    </source>
</reference>
<sequence>MAKKILLVGWSPQSKSVNFSKWPGLTPEILEKVLLADQAQLVEMGYDAEWAFLETPETAEDMVVTALQAKDYDVVLVGAGLRTSEENFMTFERLINAIHEYAPRAKIAFNTNPKDTAEAVQRWL</sequence>
<dbReference type="OrthoDB" id="9986861at2759"/>
<evidence type="ECO:0000313" key="1">
    <source>
        <dbReference type="EMBL" id="KAA8492253.1"/>
    </source>
</evidence>
<dbReference type="Proteomes" id="UP000324585">
    <property type="component" value="Unassembled WGS sequence"/>
</dbReference>
<protein>
    <submittedName>
        <fullName evidence="1">Uncharacterized protein</fullName>
    </submittedName>
</protein>
<name>A0A5J4YNH0_PORPP</name>
<gene>
    <name evidence="1" type="ORF">FVE85_3691</name>
</gene>
<organism evidence="1 2">
    <name type="scientific">Porphyridium purpureum</name>
    <name type="common">Red alga</name>
    <name type="synonym">Porphyridium cruentum</name>
    <dbReference type="NCBI Taxonomy" id="35688"/>
    <lineage>
        <taxon>Eukaryota</taxon>
        <taxon>Rhodophyta</taxon>
        <taxon>Bangiophyceae</taxon>
        <taxon>Porphyridiales</taxon>
        <taxon>Porphyridiaceae</taxon>
        <taxon>Porphyridium</taxon>
    </lineage>
</organism>
<keyword evidence="2" id="KW-1185">Reference proteome</keyword>
<proteinExistence type="predicted"/>